<evidence type="ECO:0000313" key="5">
    <source>
        <dbReference type="Proteomes" id="UP000001514"/>
    </source>
</evidence>
<evidence type="ECO:0000256" key="1">
    <source>
        <dbReference type="ARBA" id="ARBA00022679"/>
    </source>
</evidence>
<feature type="compositionally biased region" description="Polar residues" evidence="2">
    <location>
        <begin position="83"/>
        <end position="101"/>
    </location>
</feature>
<dbReference type="Gramene" id="EFJ38705">
    <property type="protein sequence ID" value="EFJ38705"/>
    <property type="gene ID" value="SELMODRAFT_402836"/>
</dbReference>
<reference evidence="4 5" key="1">
    <citation type="journal article" date="2011" name="Science">
        <title>The Selaginella genome identifies genetic changes associated with the evolution of vascular plants.</title>
        <authorList>
            <person name="Banks J.A."/>
            <person name="Nishiyama T."/>
            <person name="Hasebe M."/>
            <person name="Bowman J.L."/>
            <person name="Gribskov M."/>
            <person name="dePamphilis C."/>
            <person name="Albert V.A."/>
            <person name="Aono N."/>
            <person name="Aoyama T."/>
            <person name="Ambrose B.A."/>
            <person name="Ashton N.W."/>
            <person name="Axtell M.J."/>
            <person name="Barker E."/>
            <person name="Barker M.S."/>
            <person name="Bennetzen J.L."/>
            <person name="Bonawitz N.D."/>
            <person name="Chapple C."/>
            <person name="Cheng C."/>
            <person name="Correa L.G."/>
            <person name="Dacre M."/>
            <person name="DeBarry J."/>
            <person name="Dreyer I."/>
            <person name="Elias M."/>
            <person name="Engstrom E.M."/>
            <person name="Estelle M."/>
            <person name="Feng L."/>
            <person name="Finet C."/>
            <person name="Floyd S.K."/>
            <person name="Frommer W.B."/>
            <person name="Fujita T."/>
            <person name="Gramzow L."/>
            <person name="Gutensohn M."/>
            <person name="Harholt J."/>
            <person name="Hattori M."/>
            <person name="Heyl A."/>
            <person name="Hirai T."/>
            <person name="Hiwatashi Y."/>
            <person name="Ishikawa M."/>
            <person name="Iwata M."/>
            <person name="Karol K.G."/>
            <person name="Koehler B."/>
            <person name="Kolukisaoglu U."/>
            <person name="Kubo M."/>
            <person name="Kurata T."/>
            <person name="Lalonde S."/>
            <person name="Li K."/>
            <person name="Li Y."/>
            <person name="Litt A."/>
            <person name="Lyons E."/>
            <person name="Manning G."/>
            <person name="Maruyama T."/>
            <person name="Michael T.P."/>
            <person name="Mikami K."/>
            <person name="Miyazaki S."/>
            <person name="Morinaga S."/>
            <person name="Murata T."/>
            <person name="Mueller-Roeber B."/>
            <person name="Nelson D.R."/>
            <person name="Obara M."/>
            <person name="Oguri Y."/>
            <person name="Olmstead R.G."/>
            <person name="Onodera N."/>
            <person name="Petersen B.L."/>
            <person name="Pils B."/>
            <person name="Prigge M."/>
            <person name="Rensing S.A."/>
            <person name="Riano-Pachon D.M."/>
            <person name="Roberts A.W."/>
            <person name="Sato Y."/>
            <person name="Scheller H.V."/>
            <person name="Schulz B."/>
            <person name="Schulz C."/>
            <person name="Shakirov E.V."/>
            <person name="Shibagaki N."/>
            <person name="Shinohara N."/>
            <person name="Shippen D.E."/>
            <person name="Soerensen I."/>
            <person name="Sotooka R."/>
            <person name="Sugimoto N."/>
            <person name="Sugita M."/>
            <person name="Sumikawa N."/>
            <person name="Tanurdzic M."/>
            <person name="Theissen G."/>
            <person name="Ulvskov P."/>
            <person name="Wakazuki S."/>
            <person name="Weng J.K."/>
            <person name="Willats W.W."/>
            <person name="Wipf D."/>
            <person name="Wolf P.G."/>
            <person name="Yang L."/>
            <person name="Zimmer A.D."/>
            <person name="Zhu Q."/>
            <person name="Mitros T."/>
            <person name="Hellsten U."/>
            <person name="Loque D."/>
            <person name="Otillar R."/>
            <person name="Salamov A."/>
            <person name="Schmutz J."/>
            <person name="Shapiro H."/>
            <person name="Lindquist E."/>
            <person name="Lucas S."/>
            <person name="Rokhsar D."/>
            <person name="Grigoriev I.V."/>
        </authorList>
    </citation>
    <scope>NUCLEOTIDE SEQUENCE [LARGE SCALE GENOMIC DNA]</scope>
</reference>
<evidence type="ECO:0008006" key="6">
    <source>
        <dbReference type="Google" id="ProtNLM"/>
    </source>
</evidence>
<feature type="region of interest" description="Disordered" evidence="2">
    <location>
        <begin position="50"/>
        <end position="149"/>
    </location>
</feature>
<protein>
    <recommendedName>
        <fullName evidence="6">BAHD family acyltransferase, clade I</fullName>
    </recommendedName>
</protein>
<dbReference type="InParanoid" id="D8QN71"/>
<accession>D8QN71</accession>
<dbReference type="AlphaFoldDB" id="D8QN71"/>
<dbReference type="Proteomes" id="UP000001514">
    <property type="component" value="Unassembled WGS sequence"/>
</dbReference>
<dbReference type="HOGENOM" id="CLU_460345_0_0_1"/>
<feature type="chain" id="PRO_5003121091" description="BAHD family acyltransferase, clade I" evidence="3">
    <location>
        <begin position="24"/>
        <end position="626"/>
    </location>
</feature>
<keyword evidence="5" id="KW-1185">Reference proteome</keyword>
<dbReference type="SUPFAM" id="SSF52777">
    <property type="entry name" value="CoA-dependent acyltransferases"/>
    <property type="match status" value="1"/>
</dbReference>
<keyword evidence="1" id="KW-0808">Transferase</keyword>
<dbReference type="OMA" id="FDDAKSH"/>
<evidence type="ECO:0000256" key="3">
    <source>
        <dbReference type="SAM" id="SignalP"/>
    </source>
</evidence>
<name>D8QN71_SELML</name>
<dbReference type="eggNOG" id="ENOG502QVP8">
    <property type="taxonomic scope" value="Eukaryota"/>
</dbReference>
<dbReference type="Gene3D" id="3.30.559.10">
    <property type="entry name" value="Chloramphenicol acetyltransferase-like domain"/>
    <property type="match status" value="2"/>
</dbReference>
<evidence type="ECO:0000313" key="4">
    <source>
        <dbReference type="EMBL" id="EFJ38705.1"/>
    </source>
</evidence>
<sequence length="626" mass="68241">MASSSVLMASLLLLSLIAAPTTATQSSIQDGDRHQNLDDRGLVHFLFDDAKSHPEVPPSARGATGAPAPLPSLAHHDHPWSAPRSSASSQLQRSETMTADTSADYYEPPNGDRRGGYSDGFDPSYQSPPPAARARHHVPASGSNPASDNARDLPEELCIVFPRNRLPCYVPAISCLLRGVLLALWNPCWRDLESVQLLRSRFIQPAAAASDIDPPTRYELTPFDGMMRIALYQKRILFFERGDSRMDFAALVTALEESLRWVLVSFRPLCGRMVVDQDLSSGLWIDCSGETSVRFAEAQTAARLEDLGGFEPSEFCDSLVEIGCSPKYPWDPKLPLLFVQVTRFGCGGISLGIAFSHQTMDGVSAWNFMKSWAERARSGGTSPLPRVSCYAYKSPMLSERQLEEAARMGGFALGMATKNTIKPKLGVKKFKATREAIRALKTSLPSFSTFELVCADYWRRMVASAVEAGILNADECYFVILVNCRGRIASMPDSYFGNAITGTRVRANVCELLGGGGICNAARAIHEGIAGLRDVEGSVLVINKFVEELARNGAEIPPHKPGQSVLVVSSPRHPIFECDFGFGRPVGVTFGTNDLNDSKLYLFPAADGNGMDVTVCMRVEALDKFV</sequence>
<feature type="signal peptide" evidence="3">
    <location>
        <begin position="1"/>
        <end position="23"/>
    </location>
</feature>
<dbReference type="InterPro" id="IPR023213">
    <property type="entry name" value="CAT-like_dom_sf"/>
</dbReference>
<proteinExistence type="predicted"/>
<dbReference type="EMBL" id="GL377565">
    <property type="protein sequence ID" value="EFJ38705.1"/>
    <property type="molecule type" value="Genomic_DNA"/>
</dbReference>
<organism evidence="5">
    <name type="scientific">Selaginella moellendorffii</name>
    <name type="common">Spikemoss</name>
    <dbReference type="NCBI Taxonomy" id="88036"/>
    <lineage>
        <taxon>Eukaryota</taxon>
        <taxon>Viridiplantae</taxon>
        <taxon>Streptophyta</taxon>
        <taxon>Embryophyta</taxon>
        <taxon>Tracheophyta</taxon>
        <taxon>Lycopodiopsida</taxon>
        <taxon>Selaginellales</taxon>
        <taxon>Selaginellaceae</taxon>
        <taxon>Selaginella</taxon>
    </lineage>
</organism>
<dbReference type="KEGG" id="smo:SELMODRAFT_402836"/>
<dbReference type="PANTHER" id="PTHR31896:SF64">
    <property type="entry name" value="TRICHOTHECENE 3-O-ACETYLTRANSFERASE"/>
    <property type="match status" value="1"/>
</dbReference>
<gene>
    <name evidence="4" type="ORF">SELMODRAFT_402836</name>
</gene>
<keyword evidence="3" id="KW-0732">Signal</keyword>
<dbReference type="GO" id="GO:0016747">
    <property type="term" value="F:acyltransferase activity, transferring groups other than amino-acyl groups"/>
    <property type="evidence" value="ECO:0000318"/>
    <property type="project" value="GO_Central"/>
</dbReference>
<dbReference type="InterPro" id="IPR051283">
    <property type="entry name" value="Sec_Metabolite_Acyltrans"/>
</dbReference>
<dbReference type="PANTHER" id="PTHR31896">
    <property type="entry name" value="FAMILY REGULATORY PROTEIN, PUTATIVE (AFU_ORTHOLOGUE AFUA_3G14730)-RELATED"/>
    <property type="match status" value="1"/>
</dbReference>
<evidence type="ECO:0000256" key="2">
    <source>
        <dbReference type="SAM" id="MobiDB-lite"/>
    </source>
</evidence>
<dbReference type="GO" id="GO:0005737">
    <property type="term" value="C:cytoplasm"/>
    <property type="evidence" value="ECO:0000318"/>
    <property type="project" value="GO_Central"/>
</dbReference>
<dbReference type="Pfam" id="PF02458">
    <property type="entry name" value="Transferase"/>
    <property type="match status" value="1"/>
</dbReference>